<evidence type="ECO:0000256" key="1">
    <source>
        <dbReference type="ARBA" id="ARBA00005531"/>
    </source>
</evidence>
<dbReference type="Gene3D" id="3.40.47.10">
    <property type="match status" value="2"/>
</dbReference>
<evidence type="ECO:0000313" key="8">
    <source>
        <dbReference type="Proteomes" id="UP000002630"/>
    </source>
</evidence>
<dbReference type="InParanoid" id="D8LTR7"/>
<dbReference type="eggNOG" id="ENOG502QPKZ">
    <property type="taxonomic scope" value="Eukaryota"/>
</dbReference>
<evidence type="ECO:0000256" key="2">
    <source>
        <dbReference type="ARBA" id="ARBA00022679"/>
    </source>
</evidence>
<dbReference type="EMBL" id="FN649137">
    <property type="protein sequence ID" value="CBN73964.1"/>
    <property type="molecule type" value="Genomic_DNA"/>
</dbReference>
<name>D8LTR7_ECTSI</name>
<comment type="similarity">
    <text evidence="1 3">Belongs to the thiolase-like superfamily. Chalcone/stilbene synthases family.</text>
</comment>
<keyword evidence="8" id="KW-1185">Reference proteome</keyword>
<reference evidence="7 8" key="1">
    <citation type="journal article" date="2010" name="Nature">
        <title>The Ectocarpus genome and the independent evolution of multicellularity in brown algae.</title>
        <authorList>
            <person name="Cock J.M."/>
            <person name="Sterck L."/>
            <person name="Rouze P."/>
            <person name="Scornet D."/>
            <person name="Allen A.E."/>
            <person name="Amoutzias G."/>
            <person name="Anthouard V."/>
            <person name="Artiguenave F."/>
            <person name="Aury J.M."/>
            <person name="Badger J.H."/>
            <person name="Beszteri B."/>
            <person name="Billiau K."/>
            <person name="Bonnet E."/>
            <person name="Bothwell J.H."/>
            <person name="Bowler C."/>
            <person name="Boyen C."/>
            <person name="Brownlee C."/>
            <person name="Carrano C.J."/>
            <person name="Charrier B."/>
            <person name="Cho G.Y."/>
            <person name="Coelho S.M."/>
            <person name="Collen J."/>
            <person name="Corre E."/>
            <person name="Da Silva C."/>
            <person name="Delage L."/>
            <person name="Delaroque N."/>
            <person name="Dittami S.M."/>
            <person name="Doulbeau S."/>
            <person name="Elias M."/>
            <person name="Farnham G."/>
            <person name="Gachon C.M."/>
            <person name="Gschloessl B."/>
            <person name="Heesch S."/>
            <person name="Jabbari K."/>
            <person name="Jubin C."/>
            <person name="Kawai H."/>
            <person name="Kimura K."/>
            <person name="Kloareg B."/>
            <person name="Kupper F.C."/>
            <person name="Lang D."/>
            <person name="Le Bail A."/>
            <person name="Leblanc C."/>
            <person name="Lerouge P."/>
            <person name="Lohr M."/>
            <person name="Lopez P.J."/>
            <person name="Martens C."/>
            <person name="Maumus F."/>
            <person name="Michel G."/>
            <person name="Miranda-Saavedra D."/>
            <person name="Morales J."/>
            <person name="Moreau H."/>
            <person name="Motomura T."/>
            <person name="Nagasato C."/>
            <person name="Napoli C.A."/>
            <person name="Nelson D.R."/>
            <person name="Nyvall-Collen P."/>
            <person name="Peters A.F."/>
            <person name="Pommier C."/>
            <person name="Potin P."/>
            <person name="Poulain J."/>
            <person name="Quesneville H."/>
            <person name="Read B."/>
            <person name="Rensing S.A."/>
            <person name="Ritter A."/>
            <person name="Rousvoal S."/>
            <person name="Samanta M."/>
            <person name="Samson G."/>
            <person name="Schroeder D.C."/>
            <person name="Segurens B."/>
            <person name="Strittmatter M."/>
            <person name="Tonon T."/>
            <person name="Tregear J.W."/>
            <person name="Valentin K."/>
            <person name="von Dassow P."/>
            <person name="Yamagishi T."/>
            <person name="Van de Peer Y."/>
            <person name="Wincker P."/>
        </authorList>
    </citation>
    <scope>NUCLEOTIDE SEQUENCE [LARGE SCALE GENOMIC DNA]</scope>
    <source>
        <strain evidence="8">Ec32 / CCAP1310/4</strain>
    </source>
</reference>
<gene>
    <name evidence="7" type="primary">FAE</name>
    <name evidence="7" type="ORF">Esi_0009_0115</name>
</gene>
<dbReference type="EC" id="2.3.1.-" evidence="3"/>
<dbReference type="OrthoDB" id="329835at2759"/>
<sequence>MAEGTKPADDAAAAPAAASPPPPAMRRNDISMTDMSDFDTGDNLYHVRKSRLIRLINWWQVASTYLPHLLLLALGVLVAQMCGEAWNNQDALREAMQSTLQTTSRDLFFDLGWKSTALFVVFVWWMSRGSAPLYMVDFSTFEPPEEWKVTHDQLAEIMRRQGCFTPESVSFMEKILSKSGTGQATAWPPGIIKCLENPDTPADRSVEAARTEAEIVIFDVVGSVLEKVGLTGKDIDFLIINCSLFSPTPSLCSMVSHKFGMRSDARTFNLSGMGCSAGVISLDLAKNTLFRVGGAAILLSNKWQDASRSKFKLLYTVRTQGAGKDAFEAVYESEDNLGNHGVRLSKEIVKVAGRAMEKNFTSLGPYVLPISEQYKVVKALALRKVTKALREMLEKRKSSLAKKVPIIAYYQPDFKRGIDHFCIHAGGRGVIDGIEKNLALQEHHTEPSRATLRDYGNTSSSSIWYEMKYIEEHSDLRRGQRILQVAFGSGFKCNSAVWICLNPPDRKQGA</sequence>
<evidence type="ECO:0000256" key="3">
    <source>
        <dbReference type="PIRNR" id="PIRNR036417"/>
    </source>
</evidence>
<dbReference type="GO" id="GO:0006633">
    <property type="term" value="P:fatty acid biosynthetic process"/>
    <property type="evidence" value="ECO:0007669"/>
    <property type="project" value="UniProtKB-UniPathway"/>
</dbReference>
<keyword evidence="2 3" id="KW-0808">Transferase</keyword>
<accession>D8LTR7</accession>
<dbReference type="Proteomes" id="UP000002630">
    <property type="component" value="Linkage Group LG07"/>
</dbReference>
<dbReference type="GO" id="GO:0016747">
    <property type="term" value="F:acyltransferase activity, transferring groups other than amino-acyl groups"/>
    <property type="evidence" value="ECO:0007669"/>
    <property type="project" value="InterPro"/>
</dbReference>
<comment type="pathway">
    <text evidence="3">Lipid metabolism; fatty acid biosynthesis.</text>
</comment>
<dbReference type="CDD" id="cd00831">
    <property type="entry name" value="CHS_like"/>
    <property type="match status" value="1"/>
</dbReference>
<keyword evidence="3" id="KW-0012">Acyltransferase</keyword>
<organism evidence="7 8">
    <name type="scientific">Ectocarpus siliculosus</name>
    <name type="common">Brown alga</name>
    <name type="synonym">Conferva siliculosa</name>
    <dbReference type="NCBI Taxonomy" id="2880"/>
    <lineage>
        <taxon>Eukaryota</taxon>
        <taxon>Sar</taxon>
        <taxon>Stramenopiles</taxon>
        <taxon>Ochrophyta</taxon>
        <taxon>PX clade</taxon>
        <taxon>Phaeophyceae</taxon>
        <taxon>Ectocarpales</taxon>
        <taxon>Ectocarpaceae</taxon>
        <taxon>Ectocarpus</taxon>
    </lineage>
</organism>
<protein>
    <recommendedName>
        <fullName evidence="3">3-ketoacyl-CoA synthase</fullName>
        <ecNumber evidence="3">2.3.1.-</ecNumber>
    </recommendedName>
</protein>
<dbReference type="GO" id="GO:0016020">
    <property type="term" value="C:membrane"/>
    <property type="evidence" value="ECO:0007669"/>
    <property type="project" value="InterPro"/>
</dbReference>
<dbReference type="InterPro" id="IPR012392">
    <property type="entry name" value="3-ktacl-CoA_syn"/>
</dbReference>
<dbReference type="InterPro" id="IPR013747">
    <property type="entry name" value="ACP_syn_III_C"/>
</dbReference>
<dbReference type="InterPro" id="IPR016039">
    <property type="entry name" value="Thiolase-like"/>
</dbReference>
<feature type="domain" description="FAE" evidence="5">
    <location>
        <begin position="131"/>
        <end position="289"/>
    </location>
</feature>
<dbReference type="AlphaFoldDB" id="D8LTR7"/>
<dbReference type="Pfam" id="PF08392">
    <property type="entry name" value="FAE1_CUT1_RppA"/>
    <property type="match status" value="1"/>
</dbReference>
<dbReference type="STRING" id="2880.D8LTR7"/>
<evidence type="ECO:0000259" key="5">
    <source>
        <dbReference type="Pfam" id="PF08392"/>
    </source>
</evidence>
<feature type="region of interest" description="Disordered" evidence="4">
    <location>
        <begin position="1"/>
        <end position="32"/>
    </location>
</feature>
<dbReference type="OMA" id="WYELNFI"/>
<dbReference type="PIRSF" id="PIRSF036417">
    <property type="entry name" value="3-ktacl-CoA_syn"/>
    <property type="match status" value="1"/>
</dbReference>
<dbReference type="UniPathway" id="UPA00094"/>
<dbReference type="PANTHER" id="PTHR31561">
    <property type="entry name" value="3-KETOACYL-COA SYNTHASE"/>
    <property type="match status" value="1"/>
</dbReference>
<proteinExistence type="inferred from homology"/>
<feature type="domain" description="Beta-ketoacyl-[acyl-carrier-protein] synthase III C-terminal" evidence="6">
    <location>
        <begin position="417"/>
        <end position="498"/>
    </location>
</feature>
<evidence type="ECO:0000259" key="6">
    <source>
        <dbReference type="Pfam" id="PF08541"/>
    </source>
</evidence>
<evidence type="ECO:0000256" key="4">
    <source>
        <dbReference type="SAM" id="MobiDB-lite"/>
    </source>
</evidence>
<dbReference type="InterPro" id="IPR013601">
    <property type="entry name" value="FAE1_typ3_polyketide_synth"/>
</dbReference>
<evidence type="ECO:0000313" key="7">
    <source>
        <dbReference type="EMBL" id="CBN73964.1"/>
    </source>
</evidence>
<dbReference type="EMBL" id="FN649732">
    <property type="protein sequence ID" value="CBN73964.1"/>
    <property type="molecule type" value="Genomic_DNA"/>
</dbReference>
<dbReference type="Pfam" id="PF08541">
    <property type="entry name" value="ACP_syn_III_C"/>
    <property type="match status" value="1"/>
</dbReference>
<dbReference type="SUPFAM" id="SSF53901">
    <property type="entry name" value="Thiolase-like"/>
    <property type="match status" value="1"/>
</dbReference>